<keyword evidence="2" id="KW-0560">Oxidoreductase</keyword>
<dbReference type="InterPro" id="IPR011008">
    <property type="entry name" value="Dimeric_a/b-barrel"/>
</dbReference>
<dbReference type="InterPro" id="IPR052936">
    <property type="entry name" value="Jasmonate_Hydroxylase-like"/>
</dbReference>
<dbReference type="PANTHER" id="PTHR37811:SF2">
    <property type="entry name" value="ABM DOMAIN-CONTAINING PROTEIN"/>
    <property type="match status" value="1"/>
</dbReference>
<evidence type="ECO:0000313" key="2">
    <source>
        <dbReference type="EMBL" id="MCJ2186941.1"/>
    </source>
</evidence>
<dbReference type="Pfam" id="PF03992">
    <property type="entry name" value="ABM"/>
    <property type="match status" value="1"/>
</dbReference>
<accession>A0ABT0BPF7</accession>
<proteinExistence type="predicted"/>
<dbReference type="EMBL" id="JALHLG010000009">
    <property type="protein sequence ID" value="MCJ2186941.1"/>
    <property type="molecule type" value="Genomic_DNA"/>
</dbReference>
<gene>
    <name evidence="2" type="ORF">MTR66_08945</name>
</gene>
<protein>
    <submittedName>
        <fullName evidence="2">Antibiotic biosynthesis monooxygenase</fullName>
    </submittedName>
</protein>
<dbReference type="Proteomes" id="UP001202281">
    <property type="component" value="Unassembled WGS sequence"/>
</dbReference>
<dbReference type="PANTHER" id="PTHR37811">
    <property type="entry name" value="BLL5343 PROTEIN"/>
    <property type="match status" value="1"/>
</dbReference>
<comment type="caution">
    <text evidence="2">The sequence shown here is derived from an EMBL/GenBank/DDBJ whole genome shotgun (WGS) entry which is preliminary data.</text>
</comment>
<organism evidence="2 3">
    <name type="scientific">Novosphingobium beihaiensis</name>
    <dbReference type="NCBI Taxonomy" id="2930389"/>
    <lineage>
        <taxon>Bacteria</taxon>
        <taxon>Pseudomonadati</taxon>
        <taxon>Pseudomonadota</taxon>
        <taxon>Alphaproteobacteria</taxon>
        <taxon>Sphingomonadales</taxon>
        <taxon>Sphingomonadaceae</taxon>
        <taxon>Novosphingobium</taxon>
    </lineage>
</organism>
<evidence type="ECO:0000259" key="1">
    <source>
        <dbReference type="Pfam" id="PF03992"/>
    </source>
</evidence>
<dbReference type="SUPFAM" id="SSF54909">
    <property type="entry name" value="Dimeric alpha+beta barrel"/>
    <property type="match status" value="1"/>
</dbReference>
<name>A0ABT0BPF7_9SPHN</name>
<feature type="domain" description="ABM" evidence="1">
    <location>
        <begin position="2"/>
        <end position="75"/>
    </location>
</feature>
<keyword evidence="3" id="KW-1185">Reference proteome</keyword>
<reference evidence="2 3" key="1">
    <citation type="submission" date="2022-04" db="EMBL/GenBank/DDBJ databases">
        <title>Identification of a novel bacterium isolated from mangrove sediments.</title>
        <authorList>
            <person name="Pan X."/>
        </authorList>
    </citation>
    <scope>NUCLEOTIDE SEQUENCE [LARGE SCALE GENOMIC DNA]</scope>
    <source>
        <strain evidence="2 3">B2638</strain>
    </source>
</reference>
<dbReference type="Gene3D" id="3.30.70.100">
    <property type="match status" value="1"/>
</dbReference>
<evidence type="ECO:0000313" key="3">
    <source>
        <dbReference type="Proteomes" id="UP001202281"/>
    </source>
</evidence>
<dbReference type="InterPro" id="IPR007138">
    <property type="entry name" value="ABM_dom"/>
</dbReference>
<keyword evidence="2" id="KW-0503">Monooxygenase</keyword>
<sequence length="103" mass="11766">MHMTVFRSRKRPGLNVEAYQSDAARMVELARAQPGFLSYKTFMAEDGETVTISEWANEADAKAWGSHFEHRAVQNRGRSEYYNTFTVYSCDRPGVRGFTFEGS</sequence>
<dbReference type="RefSeq" id="WP_243919917.1">
    <property type="nucleotide sequence ID" value="NZ_JALHLG010000009.1"/>
</dbReference>
<dbReference type="GO" id="GO:0004497">
    <property type="term" value="F:monooxygenase activity"/>
    <property type="evidence" value="ECO:0007669"/>
    <property type="project" value="UniProtKB-KW"/>
</dbReference>